<evidence type="ECO:0000256" key="1">
    <source>
        <dbReference type="ARBA" id="ARBA00022676"/>
    </source>
</evidence>
<comment type="caution">
    <text evidence="4">The sequence shown here is derived from an EMBL/GenBank/DDBJ whole genome shotgun (WGS) entry which is preliminary data.</text>
</comment>
<dbReference type="EMBL" id="DSLA01000074">
    <property type="protein sequence ID" value="HEH35450.1"/>
    <property type="molecule type" value="Genomic_DNA"/>
</dbReference>
<reference evidence="4" key="1">
    <citation type="journal article" date="2020" name="mSystems">
        <title>Genome- and Community-Level Interaction Insights into Carbon Utilization and Element Cycling Functions of Hydrothermarchaeota in Hydrothermal Sediment.</title>
        <authorList>
            <person name="Zhou Z."/>
            <person name="Liu Y."/>
            <person name="Xu W."/>
            <person name="Pan J."/>
            <person name="Luo Z.H."/>
            <person name="Li M."/>
        </authorList>
    </citation>
    <scope>NUCLEOTIDE SEQUENCE [LARGE SCALE GENOMIC DNA]</scope>
    <source>
        <strain evidence="4">SpSt-26</strain>
    </source>
</reference>
<evidence type="ECO:0000259" key="3">
    <source>
        <dbReference type="Pfam" id="PF00156"/>
    </source>
</evidence>
<dbReference type="InterPro" id="IPR000836">
    <property type="entry name" value="PRTase_dom"/>
</dbReference>
<dbReference type="InterPro" id="IPR029057">
    <property type="entry name" value="PRTase-like"/>
</dbReference>
<organism evidence="4">
    <name type="scientific">Archaeoglobus fulgidus</name>
    <dbReference type="NCBI Taxonomy" id="2234"/>
    <lineage>
        <taxon>Archaea</taxon>
        <taxon>Methanobacteriati</taxon>
        <taxon>Methanobacteriota</taxon>
        <taxon>Archaeoglobi</taxon>
        <taxon>Archaeoglobales</taxon>
        <taxon>Archaeoglobaceae</taxon>
        <taxon>Archaeoglobus</taxon>
    </lineage>
</organism>
<keyword evidence="1 4" id="KW-0328">Glycosyltransferase</keyword>
<name>A0A7J2TIL1_ARCFL</name>
<dbReference type="SUPFAM" id="SSF53271">
    <property type="entry name" value="PRTase-like"/>
    <property type="match status" value="1"/>
</dbReference>
<dbReference type="Gene3D" id="3.40.50.2020">
    <property type="match status" value="1"/>
</dbReference>
<sequence length="200" mass="23541">MKFAVIDWNYAEKLCRKVAMQVLEDDFRPEKIIALPKGGWFASMIMSDYLGVEAVSLNIRDEQRISVKRALIVDDFINTGKTMKRAIERIDGEVRTSALLMFQNSSFFPDYLGEFISEDVWIIFPWNFAENISALVLNLLEKGDLETWEIKNQLKSFGIDPMILEIAQPGKFEEVLRILEMRRMVERYQESEKTFWRLRR</sequence>
<dbReference type="GO" id="GO:0016757">
    <property type="term" value="F:glycosyltransferase activity"/>
    <property type="evidence" value="ECO:0007669"/>
    <property type="project" value="UniProtKB-KW"/>
</dbReference>
<gene>
    <name evidence="4" type="ORF">ENP88_04740</name>
</gene>
<dbReference type="PANTHER" id="PTHR43363">
    <property type="entry name" value="HYPOXANTHINE PHOSPHORIBOSYLTRANSFERASE"/>
    <property type="match status" value="1"/>
</dbReference>
<accession>A0A7J2TIL1</accession>
<evidence type="ECO:0000256" key="2">
    <source>
        <dbReference type="ARBA" id="ARBA00022679"/>
    </source>
</evidence>
<dbReference type="PANTHER" id="PTHR43363:SF2">
    <property type="entry name" value="PHOSPHORIBOSYLTRANSFERASE"/>
    <property type="match status" value="1"/>
</dbReference>
<evidence type="ECO:0000313" key="4">
    <source>
        <dbReference type="EMBL" id="HEH35450.1"/>
    </source>
</evidence>
<keyword evidence="2 4" id="KW-0808">Transferase</keyword>
<proteinExistence type="predicted"/>
<protein>
    <submittedName>
        <fullName evidence="4">Phosphoribosyltransferase</fullName>
    </submittedName>
</protein>
<dbReference type="CDD" id="cd06223">
    <property type="entry name" value="PRTases_typeI"/>
    <property type="match status" value="1"/>
</dbReference>
<feature type="domain" description="Phosphoribosyltransferase" evidence="3">
    <location>
        <begin position="56"/>
        <end position="110"/>
    </location>
</feature>
<dbReference type="AlphaFoldDB" id="A0A7J2TIL1"/>
<dbReference type="Pfam" id="PF00156">
    <property type="entry name" value="Pribosyltran"/>
    <property type="match status" value="1"/>
</dbReference>